<sequence>DIWIIRVRGAECAEVSTNDRTAMARKWTSEATGRYLDGGKESGGMLVDQRFCTRIVEGELCYSMVADKLVGIIHEKPKRAAFRPLAVQDERAEVVCFKESNGAAARPASGEPDAAAVSERGAKASDAKPATGALGAGAGAAKLRGAGASDGLHLVSPCGGLDKRSSHRRYDSTPLAAGMVSASASYRLIHRFREACETFLWVCSKLDFLIGRCSLGQINPNWGNQGKVGDGLRPRVLELVLDHCELHALGRQDLARPAEAQRKPDLIEKWPKEEELQCAEELTDVFKTLDSRGANILVDQCELQKTSPFLLEALMARAPCQAQLRVLLLALDTRRAPRSAATVLQRSAFTHCDGKIFRQLRCVAGLMQRALAHRQTRPECLRELVRRGQQNMQTVAPVTIELFGQTVAIKNAERPGGCIPNEGALYSLGAVRSASAELEAHPGCAQAGAATRRRSGAFAAGAPPAALEEVELPSLRRLNCVCDLRVCAAALTERLRRHSCKRRIEVYSSCPPAVGARIDAGSSAGVAKDLLRGIRGAGPVEALATEAGGRSRLRALRLSSRRGPQMAARARAWATRWFADDAGRGPGALPKARAFVDSAIAGGYFRDPRLTRAGYKRARGSCDDQFAGETSKNGPFRPPARYLVERQSPVVHQIARTSPPASTNADDVSVAAKAFIEAWPPAVAIELPGEGVSRISALSKNENSRNFLILTGQGHLDARRGSPQPPGNRDGPGVSATALGQCGLLEDAFVICEKCSVNSQSTEAPLTTVEGARRAMVQLSRGQWSGAIETRLKAEGAAGYAEFKKATAREEIAEMRVCLRPAVISETEIFSSSFRCWSAQRGPEKHMDFTQTYTARLRIPKLTNARARLHLWGAAMFLRSRCGEYGQAAGAAMARGASAYTHFVFLMAAQRSSNMELDCRAISSYLGGGGRLRLNAVLSAISSKACKAERCAVADFGGVCVGGRAAGLCAWTSMGGQLRYDIIVDALVSITHEQPKGDGIFAAGDACSTRTFYGSRRVKFTNITITFLTKDLRRVMLGARAGRRAGLSLADRRLTSPRRESKFNQACARSRRTTFAKGGAVSTPIRVGPVARSHLARCVRDCGAAGTPVRIGQLVRPHLARCARERGAAIAPTRIGPPGGGARDLVIFEEPRRPAGGGN</sequence>
<protein>
    <submittedName>
        <fullName evidence="2">Uncharacterized protein</fullName>
    </submittedName>
</protein>
<feature type="region of interest" description="Disordered" evidence="1">
    <location>
        <begin position="103"/>
        <end position="129"/>
    </location>
</feature>
<dbReference type="PANTHER" id="PTHR10292:SF11">
    <property type="entry name" value="CLATHRIN HEAVY CHAIN LINKER DOMAIN-CONTAINING PROTEIN 1"/>
    <property type="match status" value="1"/>
</dbReference>
<dbReference type="EMBL" id="CAUYUJ010001132">
    <property type="protein sequence ID" value="CAK0794389.1"/>
    <property type="molecule type" value="Genomic_DNA"/>
</dbReference>
<organism evidence="2 3">
    <name type="scientific">Prorocentrum cordatum</name>
    <dbReference type="NCBI Taxonomy" id="2364126"/>
    <lineage>
        <taxon>Eukaryota</taxon>
        <taxon>Sar</taxon>
        <taxon>Alveolata</taxon>
        <taxon>Dinophyceae</taxon>
        <taxon>Prorocentrales</taxon>
        <taxon>Prorocentraceae</taxon>
        <taxon>Prorocentrum</taxon>
    </lineage>
</organism>
<keyword evidence="3" id="KW-1185">Reference proteome</keyword>
<feature type="region of interest" description="Disordered" evidence="1">
    <location>
        <begin position="716"/>
        <end position="735"/>
    </location>
</feature>
<dbReference type="Gene3D" id="1.25.40.10">
    <property type="entry name" value="Tetratricopeptide repeat domain"/>
    <property type="match status" value="1"/>
</dbReference>
<dbReference type="Proteomes" id="UP001189429">
    <property type="component" value="Unassembled WGS sequence"/>
</dbReference>
<reference evidence="2" key="1">
    <citation type="submission" date="2023-10" db="EMBL/GenBank/DDBJ databases">
        <authorList>
            <person name="Chen Y."/>
            <person name="Shah S."/>
            <person name="Dougan E. K."/>
            <person name="Thang M."/>
            <person name="Chan C."/>
        </authorList>
    </citation>
    <scope>NUCLEOTIDE SEQUENCE [LARGE SCALE GENOMIC DNA]</scope>
</reference>
<accession>A0ABN9PUZ1</accession>
<dbReference type="InterPro" id="IPR011990">
    <property type="entry name" value="TPR-like_helical_dom_sf"/>
</dbReference>
<evidence type="ECO:0000313" key="2">
    <source>
        <dbReference type="EMBL" id="CAK0794389.1"/>
    </source>
</evidence>
<evidence type="ECO:0000256" key="1">
    <source>
        <dbReference type="SAM" id="MobiDB-lite"/>
    </source>
</evidence>
<feature type="non-terminal residue" evidence="2">
    <location>
        <position position="1"/>
    </location>
</feature>
<name>A0ABN9PUZ1_9DINO</name>
<gene>
    <name evidence="2" type="ORF">PCOR1329_LOCUS4399</name>
</gene>
<dbReference type="PANTHER" id="PTHR10292">
    <property type="entry name" value="CLATHRIN HEAVY CHAIN RELATED"/>
    <property type="match status" value="1"/>
</dbReference>
<proteinExistence type="predicted"/>
<evidence type="ECO:0000313" key="3">
    <source>
        <dbReference type="Proteomes" id="UP001189429"/>
    </source>
</evidence>
<comment type="caution">
    <text evidence="2">The sequence shown here is derived from an EMBL/GenBank/DDBJ whole genome shotgun (WGS) entry which is preliminary data.</text>
</comment>